<dbReference type="Gene3D" id="2.40.10.220">
    <property type="entry name" value="predicted glycosyltransferase like domains"/>
    <property type="match status" value="1"/>
</dbReference>
<feature type="domain" description="PilZ" evidence="1">
    <location>
        <begin position="160"/>
        <end position="240"/>
    </location>
</feature>
<name>A0A3B1CZK9_9ZZZZ</name>
<evidence type="ECO:0000259" key="1">
    <source>
        <dbReference type="Pfam" id="PF07238"/>
    </source>
</evidence>
<sequence length="254" mass="28517">MAIETGRDVHIRTSDGVNCFNARVTEGDGVNYRLCFDCEISGLKGQKVLMCQGNTETMALVKDVKENELFLEVPGDLYEEERRSFFRVDDAFPVKIKRVGNLSVCSPGFLSPPSDKKIDEIGTGSQESGLVTLLQEINNKLDFLLNTLVLKEAGVLSEEAGAVNISASGISFEIDEQFEPGDIVELKMLLPSYPPVAVLSFGEVTRVKVIEREGKRVYDTAIEFVEMTDEVREEIIRYTLRRQREIIRKQRKDG</sequence>
<dbReference type="EMBL" id="UOGI01000066">
    <property type="protein sequence ID" value="VAX29933.1"/>
    <property type="molecule type" value="Genomic_DNA"/>
</dbReference>
<gene>
    <name evidence="2" type="ORF">MNBD_NITROSPIRAE03-716</name>
</gene>
<organism evidence="2">
    <name type="scientific">hydrothermal vent metagenome</name>
    <dbReference type="NCBI Taxonomy" id="652676"/>
    <lineage>
        <taxon>unclassified sequences</taxon>
        <taxon>metagenomes</taxon>
        <taxon>ecological metagenomes</taxon>
    </lineage>
</organism>
<dbReference type="AlphaFoldDB" id="A0A3B1CZK9"/>
<accession>A0A3B1CZK9</accession>
<dbReference type="InterPro" id="IPR009875">
    <property type="entry name" value="PilZ_domain"/>
</dbReference>
<proteinExistence type="predicted"/>
<dbReference type="GO" id="GO:0035438">
    <property type="term" value="F:cyclic-di-GMP binding"/>
    <property type="evidence" value="ECO:0007669"/>
    <property type="project" value="InterPro"/>
</dbReference>
<dbReference type="Pfam" id="PF07238">
    <property type="entry name" value="PilZ"/>
    <property type="match status" value="1"/>
</dbReference>
<reference evidence="2" key="1">
    <citation type="submission" date="2018-06" db="EMBL/GenBank/DDBJ databases">
        <authorList>
            <person name="Zhirakovskaya E."/>
        </authorList>
    </citation>
    <scope>NUCLEOTIDE SEQUENCE</scope>
</reference>
<protein>
    <recommendedName>
        <fullName evidence="1">PilZ domain-containing protein</fullName>
    </recommendedName>
</protein>
<evidence type="ECO:0000313" key="2">
    <source>
        <dbReference type="EMBL" id="VAX29933.1"/>
    </source>
</evidence>